<protein>
    <recommendedName>
        <fullName evidence="3">MIT domain-containing protein</fullName>
    </recommendedName>
</protein>
<sequence length="1126" mass="122039">MLHRSALEDEARPFHTRRPSGPLTESPSAPLPNRPSSRSSRPGSRNRMAKSRAVTPTGLGVVTGNYPDLHPETLKMASPIKEGLGSLNRWSQSTTSSKSPSDYTGHRRGSSKMSISAHSPQRGVDLGELPELSLPELRASDLFSTASTFSRLDLPFTASSHLFQNSTNEPRDSAQPYQTDHITARAGGSVASLVDGEGDPDRQYGQTQKAMLSKALQKANTAVLLDNAANFEGAMESYTDACQLLQLVMLRSNGGDEEKLKLQEIRDTYMIRITELQRMDFPLPDNADKALPERPLSQESYNELVHSSATDNSGPGSQQSSAHSSLGLQITTEEAKSLYSEAVPPRRHSLRPSGQSGRSTPAGGSNIAYNGQYLEASAQEADESTSWLDTIDESGASSPSSANSKASSVYLRRRTSRHISIGTEAEFDAALDAAVEAAYDEGLEPVLEYNDEVSDDVVANARRNIELAKQRVREAEREAEVAMNRGREMRRIQEQNMEQMMEPTRETDYLDEEAEEEERLLEEMTKGYVMDEFEFGLQSKSALPRESDSSNMSGRTWESSASNNTGATLSTLPEDDDILSPDQRPDWGGMPSSPPSVALPPVPVSLDFPALPAQRVSLTHPPAPVMGPPPVPGVRARRLSSQDKDLTIETSPRPRADSSASGLSFSTPSTSRPPPPLPKDEPSADDSKASTSGAGSSLYPSKRDPSVGSFVDQANLAKARTHEDDDRGLPPLPLSARPMGKVPSAPDGLDKADSHRKAFRNRNVSVPAPEAAPGSPTTPWSGSFPVLDTQNAAMTVNIPVMPTPTAAYFTQNGLPTSGLNLLDCNIHSPTELGRPNSLVANAPLPLEPCPESFLLRPFWLMRCMYQTLAHPHGGYLSAKLFIPRDAWRVKNVKIKALEDKVSNCDLLTAALLKLSQVDTYDADAVLEEMQSLESVLDQVQTALSKKLGHEVGVHTALPLFRPHATPEDASHADPPPSRTSGTSNKSYLPTWKRLRAKTSGIGTTSSSTPGARESNKDNLVLSSLPMAPGPTPHAKRNVTQLEFSGPNANYMGALARLFDAAQVIDQIAQQVEDPGLKHSSPTHVGLELSTRHAAEFFGFYVCRFALADLGLMLDKFIKRGSEWVLV</sequence>
<dbReference type="EMBL" id="MDYL01000026">
    <property type="protein sequence ID" value="OQD70117.1"/>
    <property type="molecule type" value="Genomic_DNA"/>
</dbReference>
<feature type="region of interest" description="Disordered" evidence="2">
    <location>
        <begin position="1"/>
        <end position="66"/>
    </location>
</feature>
<feature type="compositionally biased region" description="Low complexity" evidence="2">
    <location>
        <begin position="34"/>
        <end position="46"/>
    </location>
</feature>
<accession>A0A1V6NZV3</accession>
<feature type="domain" description="MIT" evidence="3">
    <location>
        <begin position="212"/>
        <end position="277"/>
    </location>
</feature>
<dbReference type="PANTHER" id="PTHR37327:SF1">
    <property type="entry name" value="MICROTUBULE INTERACTING AND TRANSPORT DOMAIN-CONTAINING PROTEIN"/>
    <property type="match status" value="1"/>
</dbReference>
<feature type="compositionally biased region" description="Pro residues" evidence="2">
    <location>
        <begin position="592"/>
        <end position="603"/>
    </location>
</feature>
<feature type="compositionally biased region" description="Polar residues" evidence="2">
    <location>
        <begin position="978"/>
        <end position="987"/>
    </location>
</feature>
<feature type="compositionally biased region" description="Low complexity" evidence="2">
    <location>
        <begin position="91"/>
        <end position="103"/>
    </location>
</feature>
<evidence type="ECO:0000313" key="4">
    <source>
        <dbReference type="EMBL" id="OQD70117.1"/>
    </source>
</evidence>
<feature type="compositionally biased region" description="Polar residues" evidence="2">
    <location>
        <begin position="549"/>
        <end position="571"/>
    </location>
</feature>
<feature type="region of interest" description="Disordered" evidence="2">
    <location>
        <begin position="539"/>
        <end position="782"/>
    </location>
</feature>
<feature type="compositionally biased region" description="Basic and acidic residues" evidence="2">
    <location>
        <begin position="678"/>
        <end position="688"/>
    </location>
</feature>
<comment type="caution">
    <text evidence="4">The sequence shown here is derived from an EMBL/GenBank/DDBJ whole genome shotgun (WGS) entry which is preliminary data.</text>
</comment>
<feature type="region of interest" description="Disordered" evidence="2">
    <location>
        <begin position="963"/>
        <end position="989"/>
    </location>
</feature>
<dbReference type="Gene3D" id="1.20.58.80">
    <property type="entry name" value="Phosphotransferase system, lactose/cellobiose-type IIA subunit"/>
    <property type="match status" value="1"/>
</dbReference>
<feature type="compositionally biased region" description="Polar residues" evidence="2">
    <location>
        <begin position="689"/>
        <end position="699"/>
    </location>
</feature>
<feature type="region of interest" description="Disordered" evidence="2">
    <location>
        <begin position="85"/>
        <end position="126"/>
    </location>
</feature>
<feature type="coiled-coil region" evidence="1">
    <location>
        <begin position="458"/>
        <end position="485"/>
    </location>
</feature>
<keyword evidence="5" id="KW-1185">Reference proteome</keyword>
<feature type="compositionally biased region" description="Low complexity" evidence="2">
    <location>
        <begin position="394"/>
        <end position="408"/>
    </location>
</feature>
<name>A0A1V6NZV3_PENDC</name>
<dbReference type="STRING" id="69771.A0A1V6NZV3"/>
<feature type="compositionally biased region" description="Pro residues" evidence="2">
    <location>
        <begin position="621"/>
        <end position="632"/>
    </location>
</feature>
<dbReference type="PANTHER" id="PTHR37327">
    <property type="entry name" value="CHROMOSOME 1, WHOLE GENOME SHOTGUN SEQUENCE"/>
    <property type="match status" value="1"/>
</dbReference>
<evidence type="ECO:0000259" key="3">
    <source>
        <dbReference type="Pfam" id="PF04212"/>
    </source>
</evidence>
<feature type="compositionally biased region" description="Polar residues" evidence="2">
    <location>
        <begin position="352"/>
        <end position="369"/>
    </location>
</feature>
<dbReference type="OrthoDB" id="2245455at2759"/>
<keyword evidence="1" id="KW-0175">Coiled coil</keyword>
<feature type="compositionally biased region" description="Polar residues" evidence="2">
    <location>
        <begin position="300"/>
        <end position="332"/>
    </location>
</feature>
<dbReference type="InterPro" id="IPR036181">
    <property type="entry name" value="MIT_dom_sf"/>
</dbReference>
<feature type="compositionally biased region" description="Basic and acidic residues" evidence="2">
    <location>
        <begin position="1"/>
        <end position="13"/>
    </location>
</feature>
<feature type="compositionally biased region" description="Basic and acidic residues" evidence="2">
    <location>
        <begin position="640"/>
        <end position="656"/>
    </location>
</feature>
<dbReference type="Pfam" id="PF04212">
    <property type="entry name" value="MIT"/>
    <property type="match status" value="1"/>
</dbReference>
<dbReference type="AlphaFoldDB" id="A0A1V6NZV3"/>
<organism evidence="4 5">
    <name type="scientific">Penicillium decumbens</name>
    <dbReference type="NCBI Taxonomy" id="69771"/>
    <lineage>
        <taxon>Eukaryota</taxon>
        <taxon>Fungi</taxon>
        <taxon>Dikarya</taxon>
        <taxon>Ascomycota</taxon>
        <taxon>Pezizomycotina</taxon>
        <taxon>Eurotiomycetes</taxon>
        <taxon>Eurotiomycetidae</taxon>
        <taxon>Eurotiales</taxon>
        <taxon>Aspergillaceae</taxon>
        <taxon>Penicillium</taxon>
    </lineage>
</organism>
<dbReference type="InterPro" id="IPR007330">
    <property type="entry name" value="MIT_dom"/>
</dbReference>
<evidence type="ECO:0000313" key="5">
    <source>
        <dbReference type="Proteomes" id="UP000191522"/>
    </source>
</evidence>
<feature type="region of interest" description="Disordered" evidence="2">
    <location>
        <begin position="300"/>
        <end position="412"/>
    </location>
</feature>
<proteinExistence type="predicted"/>
<evidence type="ECO:0000256" key="1">
    <source>
        <dbReference type="SAM" id="Coils"/>
    </source>
</evidence>
<dbReference type="OMA" id="PNANYMG"/>
<evidence type="ECO:0000256" key="2">
    <source>
        <dbReference type="SAM" id="MobiDB-lite"/>
    </source>
</evidence>
<gene>
    <name evidence="4" type="ORF">PENDEC_c026G02895</name>
</gene>
<dbReference type="SUPFAM" id="SSF116846">
    <property type="entry name" value="MIT domain"/>
    <property type="match status" value="1"/>
</dbReference>
<reference evidence="5" key="1">
    <citation type="journal article" date="2017" name="Nat. Microbiol.">
        <title>Global analysis of biosynthetic gene clusters reveals vast potential of secondary metabolite production in Penicillium species.</title>
        <authorList>
            <person name="Nielsen J.C."/>
            <person name="Grijseels S."/>
            <person name="Prigent S."/>
            <person name="Ji B."/>
            <person name="Dainat J."/>
            <person name="Nielsen K.F."/>
            <person name="Frisvad J.C."/>
            <person name="Workman M."/>
            <person name="Nielsen J."/>
        </authorList>
    </citation>
    <scope>NUCLEOTIDE SEQUENCE [LARGE SCALE GENOMIC DNA]</scope>
    <source>
        <strain evidence="5">IBT 11843</strain>
    </source>
</reference>
<dbReference type="Proteomes" id="UP000191522">
    <property type="component" value="Unassembled WGS sequence"/>
</dbReference>